<keyword evidence="2" id="KW-1185">Reference proteome</keyword>
<proteinExistence type="predicted"/>
<organism evidence="1 2">
    <name type="scientific">Salinispira pacifica</name>
    <dbReference type="NCBI Taxonomy" id="1307761"/>
    <lineage>
        <taxon>Bacteria</taxon>
        <taxon>Pseudomonadati</taxon>
        <taxon>Spirochaetota</taxon>
        <taxon>Spirochaetia</taxon>
        <taxon>Spirochaetales</taxon>
        <taxon>Spirochaetaceae</taxon>
        <taxon>Salinispira</taxon>
    </lineage>
</organism>
<sequence length="752" mass="84153">MQRTASIMIWGFVLLAAVFITACSSPPPPPPAPRVERFEREYPVNEEFEIYPDRVVQGEKTATVISSEKIESTYGTRKRTWLLQEDISSLPQFSSPEAPIYEALYNMALEESLQDIRSDGSFMAGKKWNGVWTRDISYAIQLSLAYVLPENSLTSLMAKVNEYGEIIQDTGTGGSWPISTDRIVWAIAAWELYLATGDAQWLDDAREILQRSIQRDTLNALDRETGLLFGETSFLDWREQTYPEWMEPKDIYESKAMSTNLLHARALEILSYMYDEAGDSPMSMEYFRMAERQYRLIADAFRLENGLYSLYLYPPIQGSRPVDKTGTLSNSLAAILAAEQDSPAAVLGGEISLSTEIPVVHFGIPTIEPQQPGIPPYHNKGIWPFVEAYYGIAGVREGNLAAFSHSLEAMTRSAALFLSHMENMVYDNGHYSGTEINSERQLWSVAGYLGMVYRGLFGINVQRDGVTFAPMLPENLGGGPVTLSGFTLRGMELNMTVRGTGSRIASMQIDGEPADPRNILQWRQGPVQIDIVLEQSGDSGSINLIASDIEAPKDPLIQDTGSNFSYRSLQSDARSFLWNGRERSPMGEAGPGRQGRGDIWSVLSTREGENRTLHSNLSRWTYDPDSVLRTPAGDEAVEIVPDPEQILEFSTDVEEDGRFYIVFEYANGSGPINTNNKTAIRTLFADEQRQGAIILPQRGERKWDDFGLSSGLFMNLEQGSHTFQLRYLPENRNMDGEVNRALIRSMLLIPVN</sequence>
<keyword evidence="1" id="KW-0378">Hydrolase</keyword>
<dbReference type="HOGENOM" id="CLU_015311_0_0_12"/>
<dbReference type="OrthoDB" id="9763537at2"/>
<dbReference type="SUPFAM" id="SSF48208">
    <property type="entry name" value="Six-hairpin glycosidases"/>
    <property type="match status" value="1"/>
</dbReference>
<dbReference type="RefSeq" id="WP_024266484.1">
    <property type="nucleotide sequence ID" value="NC_023035.1"/>
</dbReference>
<evidence type="ECO:0000313" key="2">
    <source>
        <dbReference type="Proteomes" id="UP000018680"/>
    </source>
</evidence>
<keyword evidence="1" id="KW-0326">Glycosidase</keyword>
<dbReference type="Gene3D" id="1.50.10.10">
    <property type="match status" value="1"/>
</dbReference>
<dbReference type="EMBL" id="CP006939">
    <property type="protein sequence ID" value="AHC13551.1"/>
    <property type="molecule type" value="Genomic_DNA"/>
</dbReference>
<dbReference type="Gene3D" id="2.60.120.260">
    <property type="entry name" value="Galactose-binding domain-like"/>
    <property type="match status" value="1"/>
</dbReference>
<dbReference type="InterPro" id="IPR008928">
    <property type="entry name" value="6-hairpin_glycosidase_sf"/>
</dbReference>
<dbReference type="PATRIC" id="fig|1307761.3.peg.108"/>
<dbReference type="KEGG" id="slr:L21SP2_0107"/>
<evidence type="ECO:0000313" key="1">
    <source>
        <dbReference type="EMBL" id="AHC13551.1"/>
    </source>
</evidence>
<name>V5WEH1_9SPIO</name>
<dbReference type="GO" id="GO:0016798">
    <property type="term" value="F:hydrolase activity, acting on glycosyl bonds"/>
    <property type="evidence" value="ECO:0007669"/>
    <property type="project" value="UniProtKB-KW"/>
</dbReference>
<accession>V5WEH1</accession>
<protein>
    <submittedName>
        <fullName evidence="1">Six-hairpin glycosidase-like protein</fullName>
    </submittedName>
</protein>
<gene>
    <name evidence="1" type="ORF">L21SP2_0107</name>
</gene>
<reference evidence="1 2" key="1">
    <citation type="journal article" date="2015" name="Stand. Genomic Sci.">
        <title>Complete genome sequence and description of Salinispira pacifica gen. nov., sp. nov., a novel spirochaete isolated form a hypersaline microbial mat.</title>
        <authorList>
            <person name="Ben Hania W."/>
            <person name="Joseph M."/>
            <person name="Schumann P."/>
            <person name="Bunk B."/>
            <person name="Fiebig A."/>
            <person name="Sproer C."/>
            <person name="Klenk H.P."/>
            <person name="Fardeau M.L."/>
            <person name="Spring S."/>
        </authorList>
    </citation>
    <scope>NUCLEOTIDE SEQUENCE [LARGE SCALE GENOMIC DNA]</scope>
    <source>
        <strain evidence="1 2">L21-RPul-D2</strain>
    </source>
</reference>
<dbReference type="eggNOG" id="COG3408">
    <property type="taxonomic scope" value="Bacteria"/>
</dbReference>
<dbReference type="GO" id="GO:0005975">
    <property type="term" value="P:carbohydrate metabolic process"/>
    <property type="evidence" value="ECO:0007669"/>
    <property type="project" value="InterPro"/>
</dbReference>
<dbReference type="AlphaFoldDB" id="V5WEH1"/>
<dbReference type="Proteomes" id="UP000018680">
    <property type="component" value="Chromosome"/>
</dbReference>
<dbReference type="STRING" id="1307761.L21SP2_0107"/>
<dbReference type="PROSITE" id="PS51257">
    <property type="entry name" value="PROKAR_LIPOPROTEIN"/>
    <property type="match status" value="1"/>
</dbReference>
<dbReference type="InterPro" id="IPR012341">
    <property type="entry name" value="6hp_glycosidase-like_sf"/>
</dbReference>